<dbReference type="EMBL" id="FXZK01000013">
    <property type="protein sequence ID" value="SMY09855.1"/>
    <property type="molecule type" value="Genomic_DNA"/>
</dbReference>
<dbReference type="SUPFAM" id="SSF46894">
    <property type="entry name" value="C-terminal effector domain of the bipartite response regulators"/>
    <property type="match status" value="1"/>
</dbReference>
<reference evidence="2 3" key="1">
    <citation type="submission" date="2017-05" db="EMBL/GenBank/DDBJ databases">
        <authorList>
            <person name="Song R."/>
            <person name="Chenine A.L."/>
            <person name="Ruprecht R.M."/>
        </authorList>
    </citation>
    <scope>NUCLEOTIDE SEQUENCE [LARGE SCALE GENOMIC DNA]</scope>
    <source>
        <strain evidence="2 3">CECT 8899</strain>
    </source>
</reference>
<dbReference type="Gene3D" id="1.10.10.10">
    <property type="entry name" value="Winged helix-like DNA-binding domain superfamily/Winged helix DNA-binding domain"/>
    <property type="match status" value="1"/>
</dbReference>
<keyword evidence="3" id="KW-1185">Reference proteome</keyword>
<gene>
    <name evidence="2" type="ORF">LOM8899_04027</name>
</gene>
<dbReference type="InterPro" id="IPR000792">
    <property type="entry name" value="Tscrpt_reg_LuxR_C"/>
</dbReference>
<protein>
    <submittedName>
        <fullName evidence="2">Bacterial regulatory proteins, luxR family</fullName>
    </submittedName>
</protein>
<dbReference type="AlphaFoldDB" id="A0A238LKE1"/>
<sequence length="507" mass="56445">MKRSEYSDESIIAAYASGDVAAGNALFEAAGGEHFVFHFGYDALGQVLSAMPQDHWRHHEPTLCALALYLSKHGNAARAQAHLNDHDLSFKKTFRFYVFELLVAIHLGDPIKTEDIERWTLLERRLPISQPLTQGLYCNAMLSILVRAGRLQDARSFGMRAISAYQAANHCYLEHFIHLHLADLSIMEGHLRRGRRHRKTAQACLDAWGETYANELEIAEIVDLTLDYETGKFAHIPAQSARLRRSLVKGDSWAEIFNQLGRITVMSVFFTAGRAAALSELEMYQADYAQRHGRLSDALALLEIEIDRLDHLLGGAQQRVAQLDTENLSGPIGTVLLGAVHATFEEAGEQIGEVSGPRAQLNAILRQACGKDAQTRRRLVEQAFWLAVQEGHAAPFLENRDVLSGLGPRLSSARFARGHVQLARMVRATLRTVKECYWLPSTMKVLGINQRQLQVITALQSGATNKEIGRLLGLSEAAVKYHLANLYRATGTNRRGQLLEKIGKLTV</sequence>
<organism evidence="2 3">
    <name type="scientific">Flavimaricola marinus</name>
    <dbReference type="NCBI Taxonomy" id="1819565"/>
    <lineage>
        <taxon>Bacteria</taxon>
        <taxon>Pseudomonadati</taxon>
        <taxon>Pseudomonadota</taxon>
        <taxon>Alphaproteobacteria</taxon>
        <taxon>Rhodobacterales</taxon>
        <taxon>Paracoccaceae</taxon>
        <taxon>Flavimaricola</taxon>
    </lineage>
</organism>
<accession>A0A238LKE1</accession>
<evidence type="ECO:0000313" key="3">
    <source>
        <dbReference type="Proteomes" id="UP000201613"/>
    </source>
</evidence>
<dbReference type="InterPro" id="IPR036388">
    <property type="entry name" value="WH-like_DNA-bd_sf"/>
</dbReference>
<evidence type="ECO:0000313" key="2">
    <source>
        <dbReference type="EMBL" id="SMY09855.1"/>
    </source>
</evidence>
<dbReference type="GO" id="GO:0006355">
    <property type="term" value="P:regulation of DNA-templated transcription"/>
    <property type="evidence" value="ECO:0007669"/>
    <property type="project" value="InterPro"/>
</dbReference>
<name>A0A238LKE1_9RHOB</name>
<dbReference type="Proteomes" id="UP000201613">
    <property type="component" value="Unassembled WGS sequence"/>
</dbReference>
<dbReference type="SMART" id="SM00421">
    <property type="entry name" value="HTH_LUXR"/>
    <property type="match status" value="1"/>
</dbReference>
<dbReference type="OrthoDB" id="8337506at2"/>
<evidence type="ECO:0000259" key="1">
    <source>
        <dbReference type="SMART" id="SM00421"/>
    </source>
</evidence>
<feature type="domain" description="HTH luxR-type" evidence="1">
    <location>
        <begin position="445"/>
        <end position="502"/>
    </location>
</feature>
<dbReference type="Pfam" id="PF00196">
    <property type="entry name" value="GerE"/>
    <property type="match status" value="1"/>
</dbReference>
<dbReference type="InterPro" id="IPR016032">
    <property type="entry name" value="Sig_transdc_resp-reg_C-effctor"/>
</dbReference>
<dbReference type="PRINTS" id="PR00038">
    <property type="entry name" value="HTHLUXR"/>
</dbReference>
<dbReference type="CDD" id="cd06170">
    <property type="entry name" value="LuxR_C_like"/>
    <property type="match status" value="1"/>
</dbReference>
<proteinExistence type="predicted"/>
<dbReference type="GO" id="GO:0003677">
    <property type="term" value="F:DNA binding"/>
    <property type="evidence" value="ECO:0007669"/>
    <property type="project" value="InterPro"/>
</dbReference>